<feature type="transmembrane region" description="Helical" evidence="1">
    <location>
        <begin position="118"/>
        <end position="137"/>
    </location>
</feature>
<organism evidence="2 3">
    <name type="scientific">Candidatus Synchoanobacter obligatus</name>
    <dbReference type="NCBI Taxonomy" id="2919597"/>
    <lineage>
        <taxon>Bacteria</taxon>
        <taxon>Pseudomonadati</taxon>
        <taxon>Pseudomonadota</taxon>
        <taxon>Gammaproteobacteria</taxon>
        <taxon>Candidatus Comchoanobacterales</taxon>
        <taxon>Candidatus Comchoanobacteraceae</taxon>
        <taxon>Candidatus Synchoanobacter</taxon>
    </lineage>
</organism>
<feature type="transmembrane region" description="Helical" evidence="1">
    <location>
        <begin position="15"/>
        <end position="42"/>
    </location>
</feature>
<sequence length="189" mass="21070">MMRKYVSNNMINLCAIAVLACVSQGFALHVVYLYTLSYVFYIARPKFIAQTEMLDIISPQAKLLLVAFCAMIYAYVAIFFFGYGPVMAFYGQLSQWVLAFSALISLCCSDKDQEQYGLLRMFGPFILTMIATLYPVIHVASPALTNPRSAQVIGYILNVARVMTLLVPEYRHKLGSLAVDGGPEHLKAD</sequence>
<gene>
    <name evidence="2" type="ORF">MKS91_03450</name>
</gene>
<proteinExistence type="predicted"/>
<feature type="transmembrane region" description="Helical" evidence="1">
    <location>
        <begin position="89"/>
        <end position="106"/>
    </location>
</feature>
<keyword evidence="1" id="KW-1133">Transmembrane helix</keyword>
<protein>
    <submittedName>
        <fullName evidence="2">Uncharacterized protein</fullName>
    </submittedName>
</protein>
<comment type="caution">
    <text evidence="2">The sequence shown here is derived from an EMBL/GenBank/DDBJ whole genome shotgun (WGS) entry which is preliminary data.</text>
</comment>
<dbReference type="RefSeq" id="WP_258569449.1">
    <property type="nucleotide sequence ID" value="NZ_JAKUDN010000002.1"/>
</dbReference>
<keyword evidence="1" id="KW-0812">Transmembrane</keyword>
<dbReference type="EMBL" id="JAKUDN010000002">
    <property type="protein sequence ID" value="MCP8352343.1"/>
    <property type="molecule type" value="Genomic_DNA"/>
</dbReference>
<keyword evidence="1" id="KW-0472">Membrane</keyword>
<keyword evidence="3" id="KW-1185">Reference proteome</keyword>
<feature type="transmembrane region" description="Helical" evidence="1">
    <location>
        <begin position="63"/>
        <end position="83"/>
    </location>
</feature>
<name>A0ABT1L635_9GAMM</name>
<accession>A0ABT1L635</accession>
<dbReference type="Proteomes" id="UP001320768">
    <property type="component" value="Unassembled WGS sequence"/>
</dbReference>
<evidence type="ECO:0000313" key="2">
    <source>
        <dbReference type="EMBL" id="MCP8352343.1"/>
    </source>
</evidence>
<dbReference type="PROSITE" id="PS51257">
    <property type="entry name" value="PROKAR_LIPOPROTEIN"/>
    <property type="match status" value="1"/>
</dbReference>
<evidence type="ECO:0000313" key="3">
    <source>
        <dbReference type="Proteomes" id="UP001320768"/>
    </source>
</evidence>
<reference evidence="2 3" key="1">
    <citation type="journal article" date="2022" name="Nat. Microbiol.">
        <title>The microbiome of a bacterivorous marine choanoflagellate contains a resource-demanding obligate bacterial associate.</title>
        <authorList>
            <person name="Needham D.M."/>
            <person name="Poirier C."/>
            <person name="Bachy C."/>
            <person name="George E.E."/>
            <person name="Wilken S."/>
            <person name="Yung C.C.M."/>
            <person name="Limardo A.J."/>
            <person name="Morando M."/>
            <person name="Sudek L."/>
            <person name="Malmstrom R.R."/>
            <person name="Keeling P.J."/>
            <person name="Santoro A.E."/>
            <person name="Worden A.Z."/>
        </authorList>
    </citation>
    <scope>NUCLEOTIDE SEQUENCE [LARGE SCALE GENOMIC DNA]</scope>
    <source>
        <strain evidence="2 3">Comchoano-2</strain>
    </source>
</reference>
<evidence type="ECO:0000256" key="1">
    <source>
        <dbReference type="SAM" id="Phobius"/>
    </source>
</evidence>